<dbReference type="PROSITE" id="PS50977">
    <property type="entry name" value="HTH_TETR_2"/>
    <property type="match status" value="1"/>
</dbReference>
<dbReference type="Gene3D" id="1.10.357.10">
    <property type="entry name" value="Tetracycline Repressor, domain 2"/>
    <property type="match status" value="1"/>
</dbReference>
<dbReference type="InterPro" id="IPR039536">
    <property type="entry name" value="TetR_C_Proteobacteria"/>
</dbReference>
<dbReference type="SUPFAM" id="SSF46689">
    <property type="entry name" value="Homeodomain-like"/>
    <property type="match status" value="1"/>
</dbReference>
<organism evidence="4 5">
    <name type="scientific">Phyllobacterium phragmitis</name>
    <dbReference type="NCBI Taxonomy" id="2670329"/>
    <lineage>
        <taxon>Bacteria</taxon>
        <taxon>Pseudomonadati</taxon>
        <taxon>Pseudomonadota</taxon>
        <taxon>Alphaproteobacteria</taxon>
        <taxon>Hyphomicrobiales</taxon>
        <taxon>Phyllobacteriaceae</taxon>
        <taxon>Phyllobacterium</taxon>
    </lineage>
</organism>
<reference evidence="4 5" key="1">
    <citation type="submission" date="2024-10" db="EMBL/GenBank/DDBJ databases">
        <title>Isolation, draft genome sequencing and identification of Phyllobacterium sp. NSA23, isolated from leaf soil.</title>
        <authorList>
            <person name="Akita H."/>
        </authorList>
    </citation>
    <scope>NUCLEOTIDE SEQUENCE [LARGE SCALE GENOMIC DNA]</scope>
    <source>
        <strain evidence="4 5">NSA23</strain>
    </source>
</reference>
<dbReference type="Pfam" id="PF00440">
    <property type="entry name" value="TetR_N"/>
    <property type="match status" value="1"/>
</dbReference>
<comment type="caution">
    <text evidence="4">The sequence shown here is derived from an EMBL/GenBank/DDBJ whole genome shotgun (WGS) entry which is preliminary data.</text>
</comment>
<dbReference type="PANTHER" id="PTHR30055">
    <property type="entry name" value="HTH-TYPE TRANSCRIPTIONAL REGULATOR RUTR"/>
    <property type="match status" value="1"/>
</dbReference>
<dbReference type="InterPro" id="IPR050109">
    <property type="entry name" value="HTH-type_TetR-like_transc_reg"/>
</dbReference>
<feature type="DNA-binding region" description="H-T-H motif" evidence="2">
    <location>
        <begin position="65"/>
        <end position="84"/>
    </location>
</feature>
<dbReference type="InterPro" id="IPR001647">
    <property type="entry name" value="HTH_TetR"/>
</dbReference>
<dbReference type="Gene3D" id="1.10.10.60">
    <property type="entry name" value="Homeodomain-like"/>
    <property type="match status" value="1"/>
</dbReference>
<dbReference type="InterPro" id="IPR009057">
    <property type="entry name" value="Homeodomain-like_sf"/>
</dbReference>
<dbReference type="PANTHER" id="PTHR30055:SF146">
    <property type="entry name" value="HTH-TYPE TRANSCRIPTIONAL DUAL REGULATOR CECR"/>
    <property type="match status" value="1"/>
</dbReference>
<name>A0ABQ0H0I9_9HYPH</name>
<dbReference type="Pfam" id="PF14246">
    <property type="entry name" value="TetR_C_7"/>
    <property type="match status" value="1"/>
</dbReference>
<protein>
    <submittedName>
        <fullName evidence="4">TetR/AcrR family transcriptional regulator</fullName>
    </submittedName>
</protein>
<evidence type="ECO:0000256" key="2">
    <source>
        <dbReference type="PROSITE-ProRule" id="PRU00335"/>
    </source>
</evidence>
<sequence>MKDTDKSAATALGASAALAEGGQGFTSLGSGQCYTRPGSGQCMKRHSILDAAARTFCRDGFAGASIDVIAAEAGVSRQTIYNHYRDKEMLFGAVVDEMMGRMNALLYGILSTFPEKADNLEQDLTHFATRLGKKCMCNRDGEFLRKLIQTEGERYPRLFATWRENGPAEVGSAIAARLARLAHGGALEIDDPDLAARQFLALVNADLQFCGMQGQKPTEQQIEDAARNGVRTFLRAFAPSTSRSAGAGTRSDTALS</sequence>
<evidence type="ECO:0000313" key="4">
    <source>
        <dbReference type="EMBL" id="GAB1582443.1"/>
    </source>
</evidence>
<dbReference type="PRINTS" id="PR00455">
    <property type="entry name" value="HTHTETR"/>
</dbReference>
<dbReference type="InterPro" id="IPR036271">
    <property type="entry name" value="Tet_transcr_reg_TetR-rel_C_sf"/>
</dbReference>
<proteinExistence type="predicted"/>
<evidence type="ECO:0000313" key="5">
    <source>
        <dbReference type="Proteomes" id="UP001628091"/>
    </source>
</evidence>
<keyword evidence="5" id="KW-1185">Reference proteome</keyword>
<keyword evidence="1 2" id="KW-0238">DNA-binding</keyword>
<dbReference type="Proteomes" id="UP001628091">
    <property type="component" value="Unassembled WGS sequence"/>
</dbReference>
<accession>A0ABQ0H0I9</accession>
<dbReference type="RefSeq" id="WP_407865078.1">
    <property type="nucleotide sequence ID" value="NZ_BAAFZP010000001.1"/>
</dbReference>
<evidence type="ECO:0000256" key="1">
    <source>
        <dbReference type="ARBA" id="ARBA00023125"/>
    </source>
</evidence>
<dbReference type="EMBL" id="BAAFZP010000001">
    <property type="protein sequence ID" value="GAB1582443.1"/>
    <property type="molecule type" value="Genomic_DNA"/>
</dbReference>
<gene>
    <name evidence="4" type="ORF">PPNSA23_23860</name>
</gene>
<evidence type="ECO:0000259" key="3">
    <source>
        <dbReference type="PROSITE" id="PS50977"/>
    </source>
</evidence>
<feature type="domain" description="HTH tetR-type" evidence="3">
    <location>
        <begin position="42"/>
        <end position="102"/>
    </location>
</feature>
<dbReference type="SUPFAM" id="SSF48498">
    <property type="entry name" value="Tetracyclin repressor-like, C-terminal domain"/>
    <property type="match status" value="1"/>
</dbReference>